<dbReference type="EC" id="3.1.-.-" evidence="2"/>
<keyword evidence="2" id="KW-0378">Hydrolase</keyword>
<dbReference type="NCBIfam" id="TIGR04123">
    <property type="entry name" value="P_estr_lig_assc"/>
    <property type="match status" value="1"/>
</dbReference>
<dbReference type="GO" id="GO:0004519">
    <property type="term" value="F:endonuclease activity"/>
    <property type="evidence" value="ECO:0007669"/>
    <property type="project" value="UniProtKB-KW"/>
</dbReference>
<reference evidence="2 3" key="1">
    <citation type="submission" date="2019-08" db="EMBL/GenBank/DDBJ databases">
        <title>Genomes of Subsaximicrobium wynnwilliamsii strains.</title>
        <authorList>
            <person name="Bowman J.P."/>
        </authorList>
    </citation>
    <scope>NUCLEOTIDE SEQUENCE [LARGE SCALE GENOMIC DNA]</scope>
    <source>
        <strain evidence="2 3">2-80-2</strain>
    </source>
</reference>
<protein>
    <submittedName>
        <fullName evidence="2">Ligase-associated DNA damage response endonuclease PdeM</fullName>
        <ecNumber evidence="2">3.1.-.-</ecNumber>
    </submittedName>
</protein>
<evidence type="ECO:0000313" key="3">
    <source>
        <dbReference type="Proteomes" id="UP000321578"/>
    </source>
</evidence>
<dbReference type="InterPro" id="IPR004843">
    <property type="entry name" value="Calcineurin-like_PHP"/>
</dbReference>
<name>A0A5C6ZER8_9FLAO</name>
<accession>A0A5C6ZER8</accession>
<dbReference type="Gene3D" id="3.60.21.10">
    <property type="match status" value="1"/>
</dbReference>
<feature type="domain" description="Calcineurin-like phosphoesterase" evidence="1">
    <location>
        <begin position="31"/>
        <end position="122"/>
    </location>
</feature>
<dbReference type="InterPro" id="IPR026336">
    <property type="entry name" value="PdeM-like"/>
</dbReference>
<keyword evidence="3" id="KW-1185">Reference proteome</keyword>
<keyword evidence="2" id="KW-0540">Nuclease</keyword>
<dbReference type="PANTHER" id="PTHR39323:SF1">
    <property type="entry name" value="BLR1149 PROTEIN"/>
    <property type="match status" value="1"/>
</dbReference>
<organism evidence="2 3">
    <name type="scientific">Subsaximicrobium wynnwilliamsii</name>
    <dbReference type="NCBI Taxonomy" id="291179"/>
    <lineage>
        <taxon>Bacteria</taxon>
        <taxon>Pseudomonadati</taxon>
        <taxon>Bacteroidota</taxon>
        <taxon>Flavobacteriia</taxon>
        <taxon>Flavobacteriales</taxon>
        <taxon>Flavobacteriaceae</taxon>
        <taxon>Subsaximicrobium</taxon>
    </lineage>
</organism>
<sequence length="214" mass="24718">MNLVEEQITIEGEVLALTSLRAMYWEKEQALVASDLHIGKSAHFRRHGIPISAKVQQKDLQRLEFLVSHYQAKKLIVVGDLFHAEVNTDMADFKHWRNQNLDLEIILIKGNHDRLKDDIYEAYQISCCQKELLMPPFQFIHEPKASRQFSISGHLHPGVRIKQKGRPQIKLPCYEVSATQLILPAFSEFTGLAMSRAKKGKQFYAFTETSFFEF</sequence>
<evidence type="ECO:0000259" key="1">
    <source>
        <dbReference type="Pfam" id="PF00149"/>
    </source>
</evidence>
<comment type="caution">
    <text evidence="2">The sequence shown here is derived from an EMBL/GenBank/DDBJ whole genome shotgun (WGS) entry which is preliminary data.</text>
</comment>
<dbReference type="OrthoDB" id="9795838at2"/>
<dbReference type="RefSeq" id="WP_147087590.1">
    <property type="nucleotide sequence ID" value="NZ_VORM01000022.1"/>
</dbReference>
<dbReference type="AlphaFoldDB" id="A0A5C6ZER8"/>
<dbReference type="InterPro" id="IPR024173">
    <property type="entry name" value="Pesterase_MJ0037-like"/>
</dbReference>
<dbReference type="PANTHER" id="PTHR39323">
    <property type="entry name" value="BLR1149 PROTEIN"/>
    <property type="match status" value="1"/>
</dbReference>
<dbReference type="SUPFAM" id="SSF56300">
    <property type="entry name" value="Metallo-dependent phosphatases"/>
    <property type="match status" value="1"/>
</dbReference>
<dbReference type="Proteomes" id="UP000321578">
    <property type="component" value="Unassembled WGS sequence"/>
</dbReference>
<dbReference type="Pfam" id="PF00149">
    <property type="entry name" value="Metallophos"/>
    <property type="match status" value="1"/>
</dbReference>
<dbReference type="GO" id="GO:0016787">
    <property type="term" value="F:hydrolase activity"/>
    <property type="evidence" value="ECO:0007669"/>
    <property type="project" value="UniProtKB-KW"/>
</dbReference>
<evidence type="ECO:0000313" key="2">
    <source>
        <dbReference type="EMBL" id="TXD87657.1"/>
    </source>
</evidence>
<dbReference type="GO" id="GO:0016874">
    <property type="term" value="F:ligase activity"/>
    <property type="evidence" value="ECO:0007669"/>
    <property type="project" value="UniProtKB-KW"/>
</dbReference>
<proteinExistence type="predicted"/>
<keyword evidence="2" id="KW-0255">Endonuclease</keyword>
<gene>
    <name evidence="2" type="primary">pdeM</name>
    <name evidence="2" type="ORF">ESY86_15975</name>
</gene>
<dbReference type="EMBL" id="VORO01000021">
    <property type="protein sequence ID" value="TXD87657.1"/>
    <property type="molecule type" value="Genomic_DNA"/>
</dbReference>
<dbReference type="InterPro" id="IPR029052">
    <property type="entry name" value="Metallo-depent_PP-like"/>
</dbReference>
<dbReference type="PIRSF" id="PIRSF000887">
    <property type="entry name" value="Pesterase_MJ0037"/>
    <property type="match status" value="1"/>
</dbReference>
<keyword evidence="2" id="KW-0436">Ligase</keyword>